<feature type="domain" description="DUF577" evidence="1">
    <location>
        <begin position="106"/>
        <end position="277"/>
    </location>
</feature>
<dbReference type="Pfam" id="PF04510">
    <property type="entry name" value="DUF577"/>
    <property type="match status" value="2"/>
</dbReference>
<evidence type="ECO:0000313" key="2">
    <source>
        <dbReference type="EMBL" id="KAG7548303.1"/>
    </source>
</evidence>
<dbReference type="Proteomes" id="UP000694251">
    <property type="component" value="Chromosome 12"/>
</dbReference>
<evidence type="ECO:0000313" key="3">
    <source>
        <dbReference type="Proteomes" id="UP000694251"/>
    </source>
</evidence>
<dbReference type="PANTHER" id="PTHR31861:SF21">
    <property type="entry name" value="DUF577 DOMAIN-CONTAINING PROTEIN-RELATED"/>
    <property type="match status" value="1"/>
</dbReference>
<keyword evidence="3" id="KW-1185">Reference proteome</keyword>
<reference evidence="2 3" key="1">
    <citation type="submission" date="2020-12" db="EMBL/GenBank/DDBJ databases">
        <title>Concerted genomic and epigenomic changes stabilize Arabidopsis allopolyploids.</title>
        <authorList>
            <person name="Chen Z."/>
        </authorList>
    </citation>
    <scope>NUCLEOTIDE SEQUENCE [LARGE SCALE GENOMIC DNA]</scope>
    <source>
        <strain evidence="2">As9502</strain>
        <tissue evidence="2">Leaf</tissue>
    </source>
</reference>
<feature type="domain" description="DUF577" evidence="1">
    <location>
        <begin position="393"/>
        <end position="566"/>
    </location>
</feature>
<accession>A0A8T1YPW5</accession>
<dbReference type="AlphaFoldDB" id="A0A8T1YPW5"/>
<protein>
    <recommendedName>
        <fullName evidence="1">DUF577 domain-containing protein</fullName>
    </recommendedName>
</protein>
<sequence length="628" mass="73395">MTEASMADPPPNLSMKTREILATPSHEGLTMIIDQLFTRKQSEDYKKARTLYEFFVSNFPNCLTLKLLKIYLHSSDEVLRLRSICYLSETLPGLRNCNFQLSLIALHEIKPVLISCLTRQNPRKCDTTFLRVIVSFVAENVMSSYNGRWEELSEYILLLVNQDPVRAFNYFIELPSLYGDFIDRFLEKLREEVFKVLLHPEKDKEEDWVLALTSAVKMGIEISDSEVRFDLRREILHNVMKSALEVMWMGMEREFLIRGLQYLDKYLAEEAKLCRWSSKQCGFVAAFAYGIAGVGTNTKEEAKKIFVMVTNMDKYVPNPAFTLELFRVDNQDLGVESDRELYYYFWQRTPMEVLSFFATSGSDYRSREIAIKRLYDSLCDHTSSQFEIDVAEIRDLQPLLITCLKEEGMPENIYKILGKVVFHVAQETFTYEKDPWFDLWDYIGSESKAEFKKAVYIFQCLTMRLEFKDIVVPAVTNLLPEIHRNLTPPKELFVDNSSWVLAFTGAYCSAIHLLGITSYAGYVKEIAHKMIDSVKELVERGMEVGLVRRAFRDLESIVEKQWDWYMACEYRFLKGLLRRLYTIKGMKMESKYVLWRINVNIERSVDKHLKVLPKSEFDWLNQPEPLAH</sequence>
<dbReference type="InterPro" id="IPR007598">
    <property type="entry name" value="DUF577"/>
</dbReference>
<comment type="caution">
    <text evidence="2">The sequence shown here is derived from an EMBL/GenBank/DDBJ whole genome shotgun (WGS) entry which is preliminary data.</text>
</comment>
<dbReference type="EMBL" id="JAEFBJ010000012">
    <property type="protein sequence ID" value="KAG7548303.1"/>
    <property type="molecule type" value="Genomic_DNA"/>
</dbReference>
<proteinExistence type="predicted"/>
<name>A0A8T1YPW5_ARASU</name>
<organism evidence="2 3">
    <name type="scientific">Arabidopsis suecica</name>
    <name type="common">Swedish thale-cress</name>
    <name type="synonym">Cardaminopsis suecica</name>
    <dbReference type="NCBI Taxonomy" id="45249"/>
    <lineage>
        <taxon>Eukaryota</taxon>
        <taxon>Viridiplantae</taxon>
        <taxon>Streptophyta</taxon>
        <taxon>Embryophyta</taxon>
        <taxon>Tracheophyta</taxon>
        <taxon>Spermatophyta</taxon>
        <taxon>Magnoliopsida</taxon>
        <taxon>eudicotyledons</taxon>
        <taxon>Gunneridae</taxon>
        <taxon>Pentapetalae</taxon>
        <taxon>rosids</taxon>
        <taxon>malvids</taxon>
        <taxon>Brassicales</taxon>
        <taxon>Brassicaceae</taxon>
        <taxon>Camelineae</taxon>
        <taxon>Arabidopsis</taxon>
    </lineage>
</organism>
<dbReference type="OrthoDB" id="1048459at2759"/>
<dbReference type="PANTHER" id="PTHR31861">
    <property type="entry name" value="OS10G0507500 PROTEIN"/>
    <property type="match status" value="1"/>
</dbReference>
<gene>
    <name evidence="2" type="ORF">ISN44_As12g034930</name>
</gene>
<evidence type="ECO:0000259" key="1">
    <source>
        <dbReference type="Pfam" id="PF04510"/>
    </source>
</evidence>